<name>A0ABV2UK43_9ACTN</name>
<organism evidence="2 3">
    <name type="scientific">Streptomyces sp. 900116325</name>
    <dbReference type="NCBI Taxonomy" id="3154295"/>
    <lineage>
        <taxon>Bacteria</taxon>
        <taxon>Bacillati</taxon>
        <taxon>Actinomycetota</taxon>
        <taxon>Actinomycetes</taxon>
        <taxon>Kitasatosporales</taxon>
        <taxon>Streptomycetaceae</taxon>
        <taxon>Streptomyces</taxon>
    </lineage>
</organism>
<gene>
    <name evidence="2" type="ORF">ABZV61_37005</name>
</gene>
<feature type="compositionally biased region" description="Low complexity" evidence="1">
    <location>
        <begin position="51"/>
        <end position="63"/>
    </location>
</feature>
<dbReference type="EMBL" id="JBEXIP010000054">
    <property type="protein sequence ID" value="MET8438225.1"/>
    <property type="molecule type" value="Genomic_DNA"/>
</dbReference>
<feature type="non-terminal residue" evidence="2">
    <location>
        <position position="63"/>
    </location>
</feature>
<proteinExistence type="predicted"/>
<accession>A0ABV2UK43</accession>
<comment type="caution">
    <text evidence="2">The sequence shown here is derived from an EMBL/GenBank/DDBJ whole genome shotgun (WGS) entry which is preliminary data.</text>
</comment>
<evidence type="ECO:0000256" key="1">
    <source>
        <dbReference type="SAM" id="MobiDB-lite"/>
    </source>
</evidence>
<reference evidence="2 3" key="1">
    <citation type="submission" date="2024-06" db="EMBL/GenBank/DDBJ databases">
        <title>The Natural Products Discovery Center: Release of the First 8490 Sequenced Strains for Exploring Actinobacteria Biosynthetic Diversity.</title>
        <authorList>
            <person name="Kalkreuter E."/>
            <person name="Kautsar S.A."/>
            <person name="Yang D."/>
            <person name="Bader C.D."/>
            <person name="Teijaro C.N."/>
            <person name="Fluegel L."/>
            <person name="Davis C.M."/>
            <person name="Simpson J.R."/>
            <person name="Lauterbach L."/>
            <person name="Steele A.D."/>
            <person name="Gui C."/>
            <person name="Meng S."/>
            <person name="Li G."/>
            <person name="Viehrig K."/>
            <person name="Ye F."/>
            <person name="Su P."/>
            <person name="Kiefer A.F."/>
            <person name="Nichols A."/>
            <person name="Cepeda A.J."/>
            <person name="Yan W."/>
            <person name="Fan B."/>
            <person name="Jiang Y."/>
            <person name="Adhikari A."/>
            <person name="Zheng C.-J."/>
            <person name="Schuster L."/>
            <person name="Cowan T.M."/>
            <person name="Smanski M.J."/>
            <person name="Chevrette M.G."/>
            <person name="De Carvalho L.P.S."/>
            <person name="Shen B."/>
        </authorList>
    </citation>
    <scope>NUCLEOTIDE SEQUENCE [LARGE SCALE GENOMIC DNA]</scope>
    <source>
        <strain evidence="2 3">NPDC005137</strain>
    </source>
</reference>
<dbReference type="Proteomes" id="UP001550044">
    <property type="component" value="Unassembled WGS sequence"/>
</dbReference>
<evidence type="ECO:0000313" key="2">
    <source>
        <dbReference type="EMBL" id="MET8438225.1"/>
    </source>
</evidence>
<evidence type="ECO:0000313" key="3">
    <source>
        <dbReference type="Proteomes" id="UP001550044"/>
    </source>
</evidence>
<sequence>MITHPGWQRRNRRVRDVHGAGDPIPHSPVGGSRKKELAFVASHRRPKQPSRTRVTVLTATAAA</sequence>
<feature type="region of interest" description="Disordered" evidence="1">
    <location>
        <begin position="1"/>
        <end position="63"/>
    </location>
</feature>
<protein>
    <submittedName>
        <fullName evidence="2">Uncharacterized protein</fullName>
    </submittedName>
</protein>
<keyword evidence="3" id="KW-1185">Reference proteome</keyword>